<dbReference type="AlphaFoldDB" id="A0A6J5YJN9"/>
<sequence>MTIFLTRHAHAGKRSLWEGDDSQRPLSERGIAQAQDLAIFLDGEAPRRLISSPYVRCMQTLEPLGSRIELTVEPEPAFAEGAALDRALSALLALDEVNGVACSHGDLIPPLLRALRDLGMVIDGPLLDQKGSLWIIETVGGRPTFGTYRAPKF</sequence>
<name>A0A6J5YJN9_9ZZZZ</name>
<organism evidence="1">
    <name type="scientific">freshwater metagenome</name>
    <dbReference type="NCBI Taxonomy" id="449393"/>
    <lineage>
        <taxon>unclassified sequences</taxon>
        <taxon>metagenomes</taxon>
        <taxon>ecological metagenomes</taxon>
    </lineage>
</organism>
<dbReference type="SMART" id="SM00855">
    <property type="entry name" value="PGAM"/>
    <property type="match status" value="1"/>
</dbReference>
<dbReference type="Pfam" id="PF00300">
    <property type="entry name" value="His_Phos_1"/>
    <property type="match status" value="1"/>
</dbReference>
<evidence type="ECO:0000313" key="1">
    <source>
        <dbReference type="EMBL" id="CAB4323772.1"/>
    </source>
</evidence>
<dbReference type="Gene3D" id="3.40.50.1240">
    <property type="entry name" value="Phosphoglycerate mutase-like"/>
    <property type="match status" value="1"/>
</dbReference>
<protein>
    <submittedName>
        <fullName evidence="1">Unannotated protein</fullName>
    </submittedName>
</protein>
<dbReference type="InterPro" id="IPR029033">
    <property type="entry name" value="His_PPase_superfam"/>
</dbReference>
<dbReference type="SUPFAM" id="SSF53254">
    <property type="entry name" value="Phosphoglycerate mutase-like"/>
    <property type="match status" value="1"/>
</dbReference>
<dbReference type="InterPro" id="IPR013078">
    <property type="entry name" value="His_Pase_superF_clade-1"/>
</dbReference>
<reference evidence="1" key="1">
    <citation type="submission" date="2020-05" db="EMBL/GenBank/DDBJ databases">
        <authorList>
            <person name="Chiriac C."/>
            <person name="Salcher M."/>
            <person name="Ghai R."/>
            <person name="Kavagutti S V."/>
        </authorList>
    </citation>
    <scope>NUCLEOTIDE SEQUENCE</scope>
</reference>
<dbReference type="CDD" id="cd07067">
    <property type="entry name" value="HP_PGM_like"/>
    <property type="match status" value="1"/>
</dbReference>
<accession>A0A6J5YJN9</accession>
<proteinExistence type="predicted"/>
<dbReference type="EMBL" id="CAEMXZ010000070">
    <property type="protein sequence ID" value="CAB4323772.1"/>
    <property type="molecule type" value="Genomic_DNA"/>
</dbReference>
<gene>
    <name evidence="1" type="ORF">UFOPK1392_01532</name>
</gene>